<keyword evidence="4" id="KW-1185">Reference proteome</keyword>
<dbReference type="Proteomes" id="UP001224890">
    <property type="component" value="Unassembled WGS sequence"/>
</dbReference>
<dbReference type="RefSeq" id="XP_060429239.1">
    <property type="nucleotide sequence ID" value="XM_060575000.1"/>
</dbReference>
<evidence type="ECO:0000313" key="4">
    <source>
        <dbReference type="Proteomes" id="UP001224890"/>
    </source>
</evidence>
<proteinExistence type="predicted"/>
<dbReference type="GeneID" id="85459526"/>
<evidence type="ECO:0000256" key="2">
    <source>
        <dbReference type="SAM" id="MobiDB-lite"/>
    </source>
</evidence>
<keyword evidence="1" id="KW-0175">Coiled coil</keyword>
<evidence type="ECO:0000313" key="3">
    <source>
        <dbReference type="EMBL" id="KAK1675236.1"/>
    </source>
</evidence>
<dbReference type="AlphaFoldDB" id="A0AAJ0AJV8"/>
<reference evidence="3" key="1">
    <citation type="submission" date="2021-06" db="EMBL/GenBank/DDBJ databases">
        <title>Comparative genomics, transcriptomics and evolutionary studies reveal genomic signatures of adaptation to plant cell wall in hemibiotrophic fungi.</title>
        <authorList>
            <consortium name="DOE Joint Genome Institute"/>
            <person name="Baroncelli R."/>
            <person name="Diaz J.F."/>
            <person name="Benocci T."/>
            <person name="Peng M."/>
            <person name="Battaglia E."/>
            <person name="Haridas S."/>
            <person name="Andreopoulos W."/>
            <person name="Labutti K."/>
            <person name="Pangilinan J."/>
            <person name="Floch G.L."/>
            <person name="Makela M.R."/>
            <person name="Henrissat B."/>
            <person name="Grigoriev I.V."/>
            <person name="Crouch J.A."/>
            <person name="De Vries R.P."/>
            <person name="Sukno S.A."/>
            <person name="Thon M.R."/>
        </authorList>
    </citation>
    <scope>NUCLEOTIDE SEQUENCE</scope>
    <source>
        <strain evidence="3">CBS 193.32</strain>
    </source>
</reference>
<gene>
    <name evidence="3" type="ORF">BDP55DRAFT_664939</name>
</gene>
<organism evidence="3 4">
    <name type="scientific">Colletotrichum godetiae</name>
    <dbReference type="NCBI Taxonomy" id="1209918"/>
    <lineage>
        <taxon>Eukaryota</taxon>
        <taxon>Fungi</taxon>
        <taxon>Dikarya</taxon>
        <taxon>Ascomycota</taxon>
        <taxon>Pezizomycotina</taxon>
        <taxon>Sordariomycetes</taxon>
        <taxon>Hypocreomycetidae</taxon>
        <taxon>Glomerellales</taxon>
        <taxon>Glomerellaceae</taxon>
        <taxon>Colletotrichum</taxon>
        <taxon>Colletotrichum acutatum species complex</taxon>
    </lineage>
</organism>
<sequence>MPDQSVQSPRSEDGCQIMVTTPDSSPAYSMSSTPWPDPEPGQALWKSQSWAGWTRDLEHELKTIQAEYDDYIDRVEDRLRSEKKRNKALIREVQRLNEELDAAKKVNGIEKLQRQNALALIDAARQELLTSASEYDSKSSFMRILTKLGLSRS</sequence>
<feature type="coiled-coil region" evidence="1">
    <location>
        <begin position="54"/>
        <end position="106"/>
    </location>
</feature>
<feature type="compositionally biased region" description="Polar residues" evidence="2">
    <location>
        <begin position="18"/>
        <end position="34"/>
    </location>
</feature>
<dbReference type="EMBL" id="JAHMHR010000022">
    <property type="protein sequence ID" value="KAK1675236.1"/>
    <property type="molecule type" value="Genomic_DNA"/>
</dbReference>
<feature type="non-terminal residue" evidence="3">
    <location>
        <position position="153"/>
    </location>
</feature>
<name>A0AAJ0AJV8_9PEZI</name>
<accession>A0AAJ0AJV8</accession>
<evidence type="ECO:0000256" key="1">
    <source>
        <dbReference type="SAM" id="Coils"/>
    </source>
</evidence>
<feature type="region of interest" description="Disordered" evidence="2">
    <location>
        <begin position="1"/>
        <end position="43"/>
    </location>
</feature>
<comment type="caution">
    <text evidence="3">The sequence shown here is derived from an EMBL/GenBank/DDBJ whole genome shotgun (WGS) entry which is preliminary data.</text>
</comment>
<protein>
    <submittedName>
        <fullName evidence="3">Uncharacterized protein</fullName>
    </submittedName>
</protein>